<reference evidence="6 7" key="1">
    <citation type="submission" date="2018-07" db="EMBL/GenBank/DDBJ databases">
        <title>Genomic Encyclopedia of Type Strains, Phase III (KMG-III): the genomes of soil and plant-associated and newly described type strains.</title>
        <authorList>
            <person name="Whitman W."/>
        </authorList>
    </citation>
    <scope>NUCLEOTIDE SEQUENCE [LARGE SCALE GENOMIC DNA]</scope>
    <source>
        <strain evidence="6 7">CECT 8525</strain>
    </source>
</reference>
<evidence type="ECO:0000259" key="5">
    <source>
        <dbReference type="Pfam" id="PF00496"/>
    </source>
</evidence>
<protein>
    <submittedName>
        <fullName evidence="6">Peptide/nickel transport system substrate-binding protein</fullName>
    </submittedName>
</protein>
<dbReference type="CDD" id="cd08513">
    <property type="entry name" value="PBP2_thermophilic_Hb8_like"/>
    <property type="match status" value="1"/>
</dbReference>
<accession>A0A368Z0C7</accession>
<dbReference type="GO" id="GO:0015833">
    <property type="term" value="P:peptide transport"/>
    <property type="evidence" value="ECO:0007669"/>
    <property type="project" value="TreeGrafter"/>
</dbReference>
<dbReference type="PANTHER" id="PTHR30290">
    <property type="entry name" value="PERIPLASMIC BINDING COMPONENT OF ABC TRANSPORTER"/>
    <property type="match status" value="1"/>
</dbReference>
<comment type="similarity">
    <text evidence="2">Belongs to the bacterial solute-binding protein 5 family.</text>
</comment>
<feature type="domain" description="Solute-binding protein family 5" evidence="5">
    <location>
        <begin position="90"/>
        <end position="473"/>
    </location>
</feature>
<dbReference type="GO" id="GO:1904680">
    <property type="term" value="F:peptide transmembrane transporter activity"/>
    <property type="evidence" value="ECO:0007669"/>
    <property type="project" value="TreeGrafter"/>
</dbReference>
<dbReference type="InterPro" id="IPR039424">
    <property type="entry name" value="SBP_5"/>
</dbReference>
<feature type="region of interest" description="Disordered" evidence="3">
    <location>
        <begin position="294"/>
        <end position="316"/>
    </location>
</feature>
<evidence type="ECO:0000256" key="4">
    <source>
        <dbReference type="SAM" id="SignalP"/>
    </source>
</evidence>
<proteinExistence type="inferred from homology"/>
<dbReference type="OrthoDB" id="9803988at2"/>
<dbReference type="EMBL" id="QPJL01000005">
    <property type="protein sequence ID" value="RCW85881.1"/>
    <property type="molecule type" value="Genomic_DNA"/>
</dbReference>
<dbReference type="PIRSF" id="PIRSF002741">
    <property type="entry name" value="MppA"/>
    <property type="match status" value="1"/>
</dbReference>
<feature type="chain" id="PRO_5016752214" evidence="4">
    <location>
        <begin position="27"/>
        <end position="570"/>
    </location>
</feature>
<evidence type="ECO:0000256" key="2">
    <source>
        <dbReference type="ARBA" id="ARBA00005695"/>
    </source>
</evidence>
<gene>
    <name evidence="6" type="ORF">DFP89_105148</name>
</gene>
<evidence type="ECO:0000313" key="7">
    <source>
        <dbReference type="Proteomes" id="UP000253345"/>
    </source>
</evidence>
<keyword evidence="4" id="KW-0732">Signal</keyword>
<dbReference type="PANTHER" id="PTHR30290:SF65">
    <property type="entry name" value="MONOACYL PHOSPHATIDYLINOSITOL TETRAMANNOSIDE-BINDING PROTEIN LPQW-RELATED"/>
    <property type="match status" value="1"/>
</dbReference>
<dbReference type="GO" id="GO:0043190">
    <property type="term" value="C:ATP-binding cassette (ABC) transporter complex"/>
    <property type="evidence" value="ECO:0007669"/>
    <property type="project" value="InterPro"/>
</dbReference>
<dbReference type="RefSeq" id="WP_114348677.1">
    <property type="nucleotide sequence ID" value="NZ_QPJL01000005.1"/>
</dbReference>
<sequence length="570" mass="60769">MTLGPTASALALAALPLTALTAPALAERGADGELRVLYWQAPTVLNPYLSTGAKDVDPASMVIEPLAQVAPDGSLTPVLAAEIPSLENGGIAADYSAVTWKLKPGLLWSDGSPVTAEDVKFTAEYCMDPAFGCAVLQEFEGITGAEVLDAQTVRLNFDAPRFAPLQAFVGGRTPILQKAQFAACKGAAGVSCTAQNFGPLGTGPYKVADFRPGDVAQFELNPNYRDAAKPAFARVTVKGGGDAMAAARAVLESAEYDFAWNLQLPPEAVSAMEAAGKGRVVASFGSMVERIDLNQTNPSPELPEGERSTVKHPHPFLTDPAVRKALSMAIDRQIIAELAYGPAGKATCTILPMPEAYAPEAPACLTQDLEGARALLDQAGWVPGPDGIRAKDGTRLALLFQTTVNPVRQDEQALVKQWWSEIGVETELKAVDGASFFGADPGNPDTQTKFYADVEMYTDAYYLPDPASFLSKFTCDRIPTPETQWQGNNTPRFCDAGYDAGITELHATGDLAQRQQFARKLDAQLVGDGNYALPLIHRGMVSAHVNTLSGIVPNGWEGQLWNVADWSRVK</sequence>
<comment type="subcellular location">
    <subcellularLocation>
        <location evidence="1">Periplasm</location>
    </subcellularLocation>
</comment>
<evidence type="ECO:0000256" key="3">
    <source>
        <dbReference type="SAM" id="MobiDB-lite"/>
    </source>
</evidence>
<dbReference type="AlphaFoldDB" id="A0A368Z0C7"/>
<feature type="signal peptide" evidence="4">
    <location>
        <begin position="1"/>
        <end position="26"/>
    </location>
</feature>
<comment type="caution">
    <text evidence="6">The sequence shown here is derived from an EMBL/GenBank/DDBJ whole genome shotgun (WGS) entry which is preliminary data.</text>
</comment>
<dbReference type="GO" id="GO:0030288">
    <property type="term" value="C:outer membrane-bounded periplasmic space"/>
    <property type="evidence" value="ECO:0007669"/>
    <property type="project" value="UniProtKB-ARBA"/>
</dbReference>
<dbReference type="InterPro" id="IPR000914">
    <property type="entry name" value="SBP_5_dom"/>
</dbReference>
<dbReference type="Proteomes" id="UP000253345">
    <property type="component" value="Unassembled WGS sequence"/>
</dbReference>
<dbReference type="InterPro" id="IPR030678">
    <property type="entry name" value="Peptide/Ni-bd"/>
</dbReference>
<name>A0A368Z0C7_9RHOB</name>
<dbReference type="Gene3D" id="3.40.190.10">
    <property type="entry name" value="Periplasmic binding protein-like II"/>
    <property type="match status" value="1"/>
</dbReference>
<evidence type="ECO:0000256" key="1">
    <source>
        <dbReference type="ARBA" id="ARBA00004418"/>
    </source>
</evidence>
<dbReference type="Pfam" id="PF00496">
    <property type="entry name" value="SBP_bac_5"/>
    <property type="match status" value="1"/>
</dbReference>
<organism evidence="6 7">
    <name type="scientific">Paracoccus lutimaris</name>
    <dbReference type="NCBI Taxonomy" id="1490030"/>
    <lineage>
        <taxon>Bacteria</taxon>
        <taxon>Pseudomonadati</taxon>
        <taxon>Pseudomonadota</taxon>
        <taxon>Alphaproteobacteria</taxon>
        <taxon>Rhodobacterales</taxon>
        <taxon>Paracoccaceae</taxon>
        <taxon>Paracoccus</taxon>
    </lineage>
</organism>
<dbReference type="Gene3D" id="3.10.105.10">
    <property type="entry name" value="Dipeptide-binding Protein, Domain 3"/>
    <property type="match status" value="1"/>
</dbReference>
<evidence type="ECO:0000313" key="6">
    <source>
        <dbReference type="EMBL" id="RCW85881.1"/>
    </source>
</evidence>
<dbReference type="SUPFAM" id="SSF53850">
    <property type="entry name" value="Periplasmic binding protein-like II"/>
    <property type="match status" value="1"/>
</dbReference>
<keyword evidence="7" id="KW-1185">Reference proteome</keyword>